<proteinExistence type="predicted"/>
<organism evidence="2 3">
    <name type="scientific">Amycolatopsis xylanica</name>
    <dbReference type="NCBI Taxonomy" id="589385"/>
    <lineage>
        <taxon>Bacteria</taxon>
        <taxon>Bacillati</taxon>
        <taxon>Actinomycetota</taxon>
        <taxon>Actinomycetes</taxon>
        <taxon>Pseudonocardiales</taxon>
        <taxon>Pseudonocardiaceae</taxon>
        <taxon>Amycolatopsis</taxon>
    </lineage>
</organism>
<dbReference type="SUPFAM" id="SSF47336">
    <property type="entry name" value="ACP-like"/>
    <property type="match status" value="1"/>
</dbReference>
<dbReference type="AlphaFoldDB" id="A0A1H2WBA9"/>
<keyword evidence="3" id="KW-1185">Reference proteome</keyword>
<evidence type="ECO:0000313" key="3">
    <source>
        <dbReference type="Proteomes" id="UP000199515"/>
    </source>
</evidence>
<feature type="domain" description="Carrier" evidence="1">
    <location>
        <begin position="17"/>
        <end position="65"/>
    </location>
</feature>
<dbReference type="Proteomes" id="UP000199515">
    <property type="component" value="Unassembled WGS sequence"/>
</dbReference>
<dbReference type="InterPro" id="IPR036736">
    <property type="entry name" value="ACP-like_sf"/>
</dbReference>
<evidence type="ECO:0000313" key="2">
    <source>
        <dbReference type="EMBL" id="SDW77890.1"/>
    </source>
</evidence>
<evidence type="ECO:0000259" key="1">
    <source>
        <dbReference type="Pfam" id="PF00550"/>
    </source>
</evidence>
<dbReference type="Pfam" id="PF00550">
    <property type="entry name" value="PP-binding"/>
    <property type="match status" value="1"/>
</dbReference>
<dbReference type="Gene3D" id="1.10.1200.10">
    <property type="entry name" value="ACP-like"/>
    <property type="match status" value="1"/>
</dbReference>
<dbReference type="OrthoDB" id="4321365at2"/>
<accession>A0A1H2WBA9</accession>
<dbReference type="InterPro" id="IPR009081">
    <property type="entry name" value="PP-bd_ACP"/>
</dbReference>
<protein>
    <submittedName>
        <fullName evidence="2">Phosphopantetheine attachment site</fullName>
    </submittedName>
</protein>
<dbReference type="EMBL" id="FNON01000001">
    <property type="protein sequence ID" value="SDW77890.1"/>
    <property type="molecule type" value="Genomic_DNA"/>
</dbReference>
<gene>
    <name evidence="2" type="ORF">SAMN05421504_1011482</name>
</gene>
<dbReference type="STRING" id="589385.SAMN05421504_1011482"/>
<name>A0A1H2WBA9_9PSEU</name>
<dbReference type="RefSeq" id="WP_143047002.1">
    <property type="nucleotide sequence ID" value="NZ_FNON01000001.1"/>
</dbReference>
<sequence>MNARAVVRACLDLPQLLDRIGDTDDLVTHGVNSGEIVRIALKCEEHLGRMLTDDELAELSTVHAIGLLIGGEHFVAQPDTAA</sequence>
<reference evidence="2 3" key="1">
    <citation type="submission" date="2016-10" db="EMBL/GenBank/DDBJ databases">
        <authorList>
            <person name="de Groot N.N."/>
        </authorList>
    </citation>
    <scope>NUCLEOTIDE SEQUENCE [LARGE SCALE GENOMIC DNA]</scope>
    <source>
        <strain evidence="2 3">CPCC 202699</strain>
    </source>
</reference>